<dbReference type="InterPro" id="IPR013035">
    <property type="entry name" value="PEP_carboxykinase_C"/>
</dbReference>
<feature type="domain" description="Phosphoenolpyruvate carboxykinase C-terminal P-loop" evidence="1">
    <location>
        <begin position="153"/>
        <end position="204"/>
    </location>
</feature>
<sequence>MAAIDRGKEEKYFNKLEKKEALEEKMLNTYSLYLYVHLSSLLPYLPILMDPFVCALNDLNTLVSQKRQNWEVIRCLLVASINLDDEINVFLHPNFLDDNIVNVLLPLRKFYYSSKSRPVPVQTIVFNEWHRSFGPVCMGHEEKKLCKPGQLCIGLILGTSANTFNAIGIKYRNAKLIMHNPFDMRPFFGYNFSDYLTHWLSMKLRGEPCYKDSAMGLLPCDNSINIHGLKKSFQLEQLLDMPKEFWQQGIKESEEFFSIQVEKHLPQSIANELQDLK</sequence>
<evidence type="ECO:0000313" key="3">
    <source>
        <dbReference type="Proteomes" id="UP000091820"/>
    </source>
</evidence>
<dbReference type="GO" id="GO:0071333">
    <property type="term" value="P:cellular response to glucose stimulus"/>
    <property type="evidence" value="ECO:0007669"/>
    <property type="project" value="TreeGrafter"/>
</dbReference>
<dbReference type="STRING" id="37001.A0A1A9WLN1"/>
<dbReference type="VEuPathDB" id="VectorBase:GBRI024127"/>
<dbReference type="Pfam" id="PF00821">
    <property type="entry name" value="PEPCK_GTP"/>
    <property type="match status" value="2"/>
</dbReference>
<proteinExistence type="predicted"/>
<dbReference type="GO" id="GO:0042594">
    <property type="term" value="P:response to starvation"/>
    <property type="evidence" value="ECO:0007669"/>
    <property type="project" value="TreeGrafter"/>
</dbReference>
<dbReference type="InterPro" id="IPR035077">
    <property type="entry name" value="PEP_carboxykinase_GTP_C"/>
</dbReference>
<dbReference type="PANTHER" id="PTHR11561">
    <property type="entry name" value="PHOSPHOENOLPYRUVATE CARBOXYKINASE"/>
    <property type="match status" value="1"/>
</dbReference>
<dbReference type="Gene3D" id="3.90.228.20">
    <property type="match status" value="2"/>
</dbReference>
<dbReference type="PANTHER" id="PTHR11561:SF0">
    <property type="entry name" value="PHOSPHOENOLPYRUVATE CARBOXYKINASE [GTP]-RELATED"/>
    <property type="match status" value="1"/>
</dbReference>
<dbReference type="GO" id="GO:0006107">
    <property type="term" value="P:oxaloacetate metabolic process"/>
    <property type="evidence" value="ECO:0007669"/>
    <property type="project" value="TreeGrafter"/>
</dbReference>
<evidence type="ECO:0000313" key="2">
    <source>
        <dbReference type="EnsemblMetazoa" id="GBRI024127-PA"/>
    </source>
</evidence>
<evidence type="ECO:0000259" key="1">
    <source>
        <dbReference type="Pfam" id="PF00821"/>
    </source>
</evidence>
<dbReference type="GO" id="GO:0030145">
    <property type="term" value="F:manganese ion binding"/>
    <property type="evidence" value="ECO:0007669"/>
    <property type="project" value="TreeGrafter"/>
</dbReference>
<dbReference type="SUPFAM" id="SSF53795">
    <property type="entry name" value="PEP carboxykinase-like"/>
    <property type="match status" value="1"/>
</dbReference>
<dbReference type="GO" id="GO:0046327">
    <property type="term" value="P:glycerol biosynthetic process from pyruvate"/>
    <property type="evidence" value="ECO:0007669"/>
    <property type="project" value="TreeGrafter"/>
</dbReference>
<dbReference type="GO" id="GO:0006094">
    <property type="term" value="P:gluconeogenesis"/>
    <property type="evidence" value="ECO:0007669"/>
    <property type="project" value="InterPro"/>
</dbReference>
<dbReference type="Pfam" id="PF20175">
    <property type="entry name" value="Tra1_central"/>
    <property type="match status" value="1"/>
</dbReference>
<dbReference type="GO" id="GO:0019543">
    <property type="term" value="P:propionate catabolic process"/>
    <property type="evidence" value="ECO:0007669"/>
    <property type="project" value="TreeGrafter"/>
</dbReference>
<organism evidence="2 3">
    <name type="scientific">Glossina brevipalpis</name>
    <dbReference type="NCBI Taxonomy" id="37001"/>
    <lineage>
        <taxon>Eukaryota</taxon>
        <taxon>Metazoa</taxon>
        <taxon>Ecdysozoa</taxon>
        <taxon>Arthropoda</taxon>
        <taxon>Hexapoda</taxon>
        <taxon>Insecta</taxon>
        <taxon>Pterygota</taxon>
        <taxon>Neoptera</taxon>
        <taxon>Endopterygota</taxon>
        <taxon>Diptera</taxon>
        <taxon>Brachycera</taxon>
        <taxon>Muscomorpha</taxon>
        <taxon>Hippoboscoidea</taxon>
        <taxon>Glossinidae</taxon>
        <taxon>Glossina</taxon>
    </lineage>
</organism>
<keyword evidence="3" id="KW-1185">Reference proteome</keyword>
<dbReference type="GO" id="GO:0005829">
    <property type="term" value="C:cytosol"/>
    <property type="evidence" value="ECO:0007669"/>
    <property type="project" value="TreeGrafter"/>
</dbReference>
<dbReference type="GO" id="GO:0005525">
    <property type="term" value="F:GTP binding"/>
    <property type="evidence" value="ECO:0007669"/>
    <property type="project" value="InterPro"/>
</dbReference>
<reference evidence="3" key="1">
    <citation type="submission" date="2014-03" db="EMBL/GenBank/DDBJ databases">
        <authorList>
            <person name="Aksoy S."/>
            <person name="Warren W."/>
            <person name="Wilson R.K."/>
        </authorList>
    </citation>
    <scope>NUCLEOTIDE SEQUENCE [LARGE SCALE GENOMIC DNA]</scope>
    <source>
        <strain evidence="3">IAEA</strain>
    </source>
</reference>
<dbReference type="InterPro" id="IPR046807">
    <property type="entry name" value="Tra1_central"/>
</dbReference>
<accession>A0A1A9WLN1</accession>
<name>A0A1A9WLN1_9MUSC</name>
<protein>
    <recommendedName>
        <fullName evidence="1">Phosphoenolpyruvate carboxykinase C-terminal P-loop domain-containing protein</fullName>
    </recommendedName>
</protein>
<dbReference type="AlphaFoldDB" id="A0A1A9WLN1"/>
<dbReference type="InterPro" id="IPR008209">
    <property type="entry name" value="PEP_carboxykinase_GTP"/>
</dbReference>
<dbReference type="GO" id="GO:0004613">
    <property type="term" value="F:phosphoenolpyruvate carboxykinase (GTP) activity"/>
    <property type="evidence" value="ECO:0007669"/>
    <property type="project" value="TreeGrafter"/>
</dbReference>
<dbReference type="GO" id="GO:0033993">
    <property type="term" value="P:response to lipid"/>
    <property type="evidence" value="ECO:0007669"/>
    <property type="project" value="TreeGrafter"/>
</dbReference>
<reference evidence="2" key="2">
    <citation type="submission" date="2020-05" db="UniProtKB">
        <authorList>
            <consortium name="EnsemblMetazoa"/>
        </authorList>
    </citation>
    <scope>IDENTIFICATION</scope>
    <source>
        <strain evidence="2">IAEA</strain>
    </source>
</reference>
<feature type="domain" description="Phosphoenolpyruvate carboxykinase C-terminal P-loop" evidence="1">
    <location>
        <begin position="206"/>
        <end position="276"/>
    </location>
</feature>
<dbReference type="EnsemblMetazoa" id="GBRI024127-RA">
    <property type="protein sequence ID" value="GBRI024127-PA"/>
    <property type="gene ID" value="GBRI024127"/>
</dbReference>
<dbReference type="Proteomes" id="UP000091820">
    <property type="component" value="Unassembled WGS sequence"/>
</dbReference>